<feature type="region of interest" description="Disordered" evidence="1">
    <location>
        <begin position="29"/>
        <end position="50"/>
    </location>
</feature>
<gene>
    <name evidence="2" type="ORF">EYC80_006975</name>
</gene>
<sequence>MASDMPQASEKLVFDTKGDVLLIFTRRSEDEETGKGSPIKSSIPKRKSPHDASNTITILISSRHMALASPVFDAMLAHEKFKEGFELKTSPKVEITLPDDDPIAFEILASVIHHRNKSIPKSVSFKLLTNLAALTEKYLMHEALHIVSQLWVDNVSTDHSSLPSGQADLRKICPSIFISWVFGNQHGFNICTEFAILHSKENFGSDFTDQYLLPTSIITEIKNARIKAFDEVFSALNNAFVQRTGPHSLCDVADEHCDFLTMGSLIQNAADNGFWPFPREPHIGKTVSELFCGISKFDIDTICRDGRCPNRVNFEETTLRGITNIQSQIRGLSVENFPRESNTQYHIHGTLHWS</sequence>
<organism evidence="2 3">
    <name type="scientific">Monilinia laxa</name>
    <name type="common">Brown rot fungus</name>
    <name type="synonym">Sclerotinia laxa</name>
    <dbReference type="NCBI Taxonomy" id="61186"/>
    <lineage>
        <taxon>Eukaryota</taxon>
        <taxon>Fungi</taxon>
        <taxon>Dikarya</taxon>
        <taxon>Ascomycota</taxon>
        <taxon>Pezizomycotina</taxon>
        <taxon>Leotiomycetes</taxon>
        <taxon>Helotiales</taxon>
        <taxon>Sclerotiniaceae</taxon>
        <taxon>Monilinia</taxon>
    </lineage>
</organism>
<dbReference type="Gene3D" id="3.30.710.10">
    <property type="entry name" value="Potassium Channel Kv1.1, Chain A"/>
    <property type="match status" value="1"/>
</dbReference>
<evidence type="ECO:0000313" key="3">
    <source>
        <dbReference type="Proteomes" id="UP000326757"/>
    </source>
</evidence>
<dbReference type="InterPro" id="IPR011333">
    <property type="entry name" value="SKP1/BTB/POZ_sf"/>
</dbReference>
<dbReference type="Proteomes" id="UP000326757">
    <property type="component" value="Unassembled WGS sequence"/>
</dbReference>
<dbReference type="EMBL" id="VIGI01000010">
    <property type="protein sequence ID" value="KAB8295028.1"/>
    <property type="molecule type" value="Genomic_DNA"/>
</dbReference>
<dbReference type="OrthoDB" id="5326346at2759"/>
<protein>
    <recommendedName>
        <fullName evidence="4">BTB domain-containing protein</fullName>
    </recommendedName>
</protein>
<evidence type="ECO:0008006" key="4">
    <source>
        <dbReference type="Google" id="ProtNLM"/>
    </source>
</evidence>
<name>A0A5N6JZS8_MONLA</name>
<accession>A0A5N6JZS8</accession>
<proteinExistence type="predicted"/>
<dbReference type="AlphaFoldDB" id="A0A5N6JZS8"/>
<comment type="caution">
    <text evidence="2">The sequence shown here is derived from an EMBL/GenBank/DDBJ whole genome shotgun (WGS) entry which is preliminary data.</text>
</comment>
<keyword evidence="3" id="KW-1185">Reference proteome</keyword>
<evidence type="ECO:0000313" key="2">
    <source>
        <dbReference type="EMBL" id="KAB8295028.1"/>
    </source>
</evidence>
<reference evidence="2 3" key="1">
    <citation type="submission" date="2019-06" db="EMBL/GenBank/DDBJ databases">
        <title>Genome Sequence of the Brown Rot Fungal Pathogen Monilinia laxa.</title>
        <authorList>
            <person name="De Miccolis Angelini R.M."/>
            <person name="Landi L."/>
            <person name="Abate D."/>
            <person name="Pollastro S."/>
            <person name="Romanazzi G."/>
            <person name="Faretra F."/>
        </authorList>
    </citation>
    <scope>NUCLEOTIDE SEQUENCE [LARGE SCALE GENOMIC DNA]</scope>
    <source>
        <strain evidence="2 3">Mlax316</strain>
    </source>
</reference>
<evidence type="ECO:0000256" key="1">
    <source>
        <dbReference type="SAM" id="MobiDB-lite"/>
    </source>
</evidence>